<evidence type="ECO:0000313" key="2">
    <source>
        <dbReference type="WBParaSite" id="ES5_v2.g19030.t1"/>
    </source>
</evidence>
<reference evidence="2" key="1">
    <citation type="submission" date="2022-11" db="UniProtKB">
        <authorList>
            <consortium name="WormBaseParasite"/>
        </authorList>
    </citation>
    <scope>IDENTIFICATION</scope>
</reference>
<accession>A0AC34FNT2</accession>
<name>A0AC34FNT2_9BILA</name>
<protein>
    <submittedName>
        <fullName evidence="2">Heat shock protein 70</fullName>
    </submittedName>
</protein>
<organism evidence="1 2">
    <name type="scientific">Panagrolaimus sp. ES5</name>
    <dbReference type="NCBI Taxonomy" id="591445"/>
    <lineage>
        <taxon>Eukaryota</taxon>
        <taxon>Metazoa</taxon>
        <taxon>Ecdysozoa</taxon>
        <taxon>Nematoda</taxon>
        <taxon>Chromadorea</taxon>
        <taxon>Rhabditida</taxon>
        <taxon>Tylenchina</taxon>
        <taxon>Panagrolaimomorpha</taxon>
        <taxon>Panagrolaimoidea</taxon>
        <taxon>Panagrolaimidae</taxon>
        <taxon>Panagrolaimus</taxon>
    </lineage>
</organism>
<sequence>MFYSQTFIKESDVLEIFGHHEEDVIALPKHETITLNIEIDKNGIYSIDFNDRSNCFAIPQKNIKTNFEAIGIDLGTSRCCAAVNRKSGIQTVALDNTGERLLPSYISYDEIHVKCGKIVVNRLRNHSKSTIFDSKRILGRKFNDIEIDENWNFGVVEKEEKVHLEVQTFDGKNSASPEEVASELLKHIKIKTEEFQGTKIPKVVITVPATFTEAQKVATVEAANLAGWNEIQLLPEPIAAAFAYFIDRSIPNSSTILLFDLGGGTLDVCIFKVENNIIKILSNTGDSKLGGRNFDTVLINYFKNLLNTNYELSTLNDKKYKLMIECQNIKEDLTTVNDSSIVVDEYDPSKEGIIQVSREEFQRMTQPLLNKIQNTIQSALYNSGVNATQINQVLQVGGGSRMPMIKELLKEIFPKSEHCCEEHPDEVVAIGAAYYAYSIFSEE</sequence>
<dbReference type="WBParaSite" id="ES5_v2.g19030.t1">
    <property type="protein sequence ID" value="ES5_v2.g19030.t1"/>
    <property type="gene ID" value="ES5_v2.g19030"/>
</dbReference>
<proteinExistence type="predicted"/>
<evidence type="ECO:0000313" key="1">
    <source>
        <dbReference type="Proteomes" id="UP000887579"/>
    </source>
</evidence>
<dbReference type="Proteomes" id="UP000887579">
    <property type="component" value="Unplaced"/>
</dbReference>